<dbReference type="Gene3D" id="1.10.10.10">
    <property type="entry name" value="Winged helix-like DNA-binding domain superfamily/Winged helix DNA-binding domain"/>
    <property type="match status" value="1"/>
</dbReference>
<dbReference type="AlphaFoldDB" id="A0A501PNG9"/>
<dbReference type="Pfam" id="PF00027">
    <property type="entry name" value="cNMP_binding"/>
    <property type="match status" value="1"/>
</dbReference>
<comment type="caution">
    <text evidence="6">The sequence shown here is derived from an EMBL/GenBank/DDBJ whole genome shotgun (WGS) entry which is preliminary data.</text>
</comment>
<dbReference type="InterPro" id="IPR000595">
    <property type="entry name" value="cNMP-bd_dom"/>
</dbReference>
<dbReference type="Pfam" id="PF13545">
    <property type="entry name" value="HTH_Crp_2"/>
    <property type="match status" value="1"/>
</dbReference>
<dbReference type="PROSITE" id="PS51063">
    <property type="entry name" value="HTH_CRP_2"/>
    <property type="match status" value="1"/>
</dbReference>
<dbReference type="InterPro" id="IPR036388">
    <property type="entry name" value="WH-like_DNA-bd_sf"/>
</dbReference>
<keyword evidence="2" id="KW-0238">DNA-binding</keyword>
<name>A0A501PNG9_9PROT</name>
<feature type="domain" description="HTH crp-type" evidence="5">
    <location>
        <begin position="168"/>
        <end position="243"/>
    </location>
</feature>
<sequence>MKTSPTGEIRSKLRVITSEHCNHKSACEKCSVRHIAMCNVLDEEEINLLDDISTDFNRDTKQILCAEGDPADYLFNLQEGTVRLSKMLPDGRRQITGFLFPGDFFGLACKDVYTYTAEAITPVKTCRFKRGKITEKFRELPKLGERVFDMTTTELQSAHDQMLLLGRKSASEKLCSFLLYMAEKTKLLGTYPVNQAYLPMSRADVADFLGLTVETVSRQFTKLAQAGLIRLEGAHHVILTDPEALHDIAEGE</sequence>
<dbReference type="SUPFAM" id="SSF46785">
    <property type="entry name" value="Winged helix' DNA-binding domain"/>
    <property type="match status" value="1"/>
</dbReference>
<proteinExistence type="predicted"/>
<dbReference type="GO" id="GO:0005829">
    <property type="term" value="C:cytosol"/>
    <property type="evidence" value="ECO:0007669"/>
    <property type="project" value="TreeGrafter"/>
</dbReference>
<keyword evidence="3" id="KW-0804">Transcription</keyword>
<dbReference type="GO" id="GO:0003677">
    <property type="term" value="F:DNA binding"/>
    <property type="evidence" value="ECO:0007669"/>
    <property type="project" value="UniProtKB-KW"/>
</dbReference>
<dbReference type="InterPro" id="IPR050397">
    <property type="entry name" value="Env_Response_Regulators"/>
</dbReference>
<feature type="domain" description="Cyclic nucleotide-binding" evidence="4">
    <location>
        <begin position="36"/>
        <end position="106"/>
    </location>
</feature>
<dbReference type="CDD" id="cd00092">
    <property type="entry name" value="HTH_CRP"/>
    <property type="match status" value="1"/>
</dbReference>
<dbReference type="SMART" id="SM00419">
    <property type="entry name" value="HTH_CRP"/>
    <property type="match status" value="1"/>
</dbReference>
<dbReference type="SMART" id="SM00100">
    <property type="entry name" value="cNMP"/>
    <property type="match status" value="1"/>
</dbReference>
<dbReference type="InterPro" id="IPR018490">
    <property type="entry name" value="cNMP-bd_dom_sf"/>
</dbReference>
<dbReference type="PROSITE" id="PS50042">
    <property type="entry name" value="CNMP_BINDING_3"/>
    <property type="match status" value="1"/>
</dbReference>
<organism evidence="6 7">
    <name type="scientific">Emcibacter nanhaiensis</name>
    <dbReference type="NCBI Taxonomy" id="1505037"/>
    <lineage>
        <taxon>Bacteria</taxon>
        <taxon>Pseudomonadati</taxon>
        <taxon>Pseudomonadota</taxon>
        <taxon>Alphaproteobacteria</taxon>
        <taxon>Emcibacterales</taxon>
        <taxon>Emcibacteraceae</taxon>
        <taxon>Emcibacter</taxon>
    </lineage>
</organism>
<dbReference type="CDD" id="cd00038">
    <property type="entry name" value="CAP_ED"/>
    <property type="match status" value="1"/>
</dbReference>
<dbReference type="GO" id="GO:0003700">
    <property type="term" value="F:DNA-binding transcription factor activity"/>
    <property type="evidence" value="ECO:0007669"/>
    <property type="project" value="TreeGrafter"/>
</dbReference>
<evidence type="ECO:0000256" key="3">
    <source>
        <dbReference type="ARBA" id="ARBA00023163"/>
    </source>
</evidence>
<evidence type="ECO:0000259" key="4">
    <source>
        <dbReference type="PROSITE" id="PS50042"/>
    </source>
</evidence>
<dbReference type="PANTHER" id="PTHR24567">
    <property type="entry name" value="CRP FAMILY TRANSCRIPTIONAL REGULATORY PROTEIN"/>
    <property type="match status" value="1"/>
</dbReference>
<evidence type="ECO:0000313" key="6">
    <source>
        <dbReference type="EMBL" id="TPD61647.1"/>
    </source>
</evidence>
<dbReference type="EMBL" id="VFIY01000005">
    <property type="protein sequence ID" value="TPD61647.1"/>
    <property type="molecule type" value="Genomic_DNA"/>
</dbReference>
<evidence type="ECO:0000313" key="7">
    <source>
        <dbReference type="Proteomes" id="UP000319148"/>
    </source>
</evidence>
<dbReference type="InterPro" id="IPR036390">
    <property type="entry name" value="WH_DNA-bd_sf"/>
</dbReference>
<evidence type="ECO:0000256" key="2">
    <source>
        <dbReference type="ARBA" id="ARBA00023125"/>
    </source>
</evidence>
<dbReference type="InterPro" id="IPR012318">
    <property type="entry name" value="HTH_CRP"/>
</dbReference>
<dbReference type="Gene3D" id="2.60.120.10">
    <property type="entry name" value="Jelly Rolls"/>
    <property type="match status" value="1"/>
</dbReference>
<dbReference type="Proteomes" id="UP000319148">
    <property type="component" value="Unassembled WGS sequence"/>
</dbReference>
<dbReference type="OrthoDB" id="667966at2"/>
<dbReference type="InterPro" id="IPR014710">
    <property type="entry name" value="RmlC-like_jellyroll"/>
</dbReference>
<evidence type="ECO:0000256" key="1">
    <source>
        <dbReference type="ARBA" id="ARBA00023015"/>
    </source>
</evidence>
<dbReference type="SUPFAM" id="SSF51206">
    <property type="entry name" value="cAMP-binding domain-like"/>
    <property type="match status" value="1"/>
</dbReference>
<reference evidence="7" key="1">
    <citation type="submission" date="2019-06" db="EMBL/GenBank/DDBJ databases">
        <title>The complete genome of Emcibacter congregatus ZYLT.</title>
        <authorList>
            <person name="Zhao Z."/>
        </authorList>
    </citation>
    <scope>NUCLEOTIDE SEQUENCE [LARGE SCALE GENOMIC DNA]</scope>
    <source>
        <strain evidence="7">MCCC 1A06723</strain>
    </source>
</reference>
<keyword evidence="1" id="KW-0805">Transcription regulation</keyword>
<dbReference type="PRINTS" id="PR00034">
    <property type="entry name" value="HTHCRP"/>
</dbReference>
<protein>
    <submittedName>
        <fullName evidence="6">Cyclic nucleotide-binding domain-containing protein</fullName>
    </submittedName>
</protein>
<evidence type="ECO:0000259" key="5">
    <source>
        <dbReference type="PROSITE" id="PS51063"/>
    </source>
</evidence>
<keyword evidence="7" id="KW-1185">Reference proteome</keyword>
<dbReference type="RefSeq" id="WP_139939178.1">
    <property type="nucleotide sequence ID" value="NZ_JBHSYP010000003.1"/>
</dbReference>
<gene>
    <name evidence="6" type="ORF">FIV46_05405</name>
</gene>
<accession>A0A501PNG9</accession>
<dbReference type="PANTHER" id="PTHR24567:SF75">
    <property type="entry name" value="FUMARATE AND NITRATE REDUCTION REGULATORY PROTEIN"/>
    <property type="match status" value="1"/>
</dbReference>